<reference evidence="1" key="1">
    <citation type="submission" date="2022-11" db="EMBL/GenBank/DDBJ databases">
        <authorList>
            <person name="Scott C."/>
            <person name="Bruce N."/>
        </authorList>
    </citation>
    <scope>NUCLEOTIDE SEQUENCE</scope>
</reference>
<dbReference type="OrthoDB" id="2735536at2759"/>
<dbReference type="InterPro" id="IPR036291">
    <property type="entry name" value="NAD(P)-bd_dom_sf"/>
</dbReference>
<comment type="caution">
    <text evidence="1">The sequence shown here is derived from an EMBL/GenBank/DDBJ whole genome shotgun (WGS) entry which is preliminary data.</text>
</comment>
<evidence type="ECO:0000313" key="1">
    <source>
        <dbReference type="EMBL" id="CAI4212101.1"/>
    </source>
</evidence>
<protein>
    <submittedName>
        <fullName evidence="1">Uncharacterized protein</fullName>
    </submittedName>
</protein>
<keyword evidence="2" id="KW-1185">Reference proteome</keyword>
<sequence>MTFGPIVHPINSVDELNESSATLWSIAKGNKPLPVSRVPFWIDVRDLAKAHVEALIRPEAGGRRYVPASPERFSYAKAAQIMLDRFESLKGKVEADSQVIDESYGLDGETVAEELGLELHTFQDTVTDLISQTLAMETNDKIKGPMK</sequence>
<evidence type="ECO:0000313" key="2">
    <source>
        <dbReference type="Proteomes" id="UP000838763"/>
    </source>
</evidence>
<dbReference type="AlphaFoldDB" id="A0A9P1GXF2"/>
<organism evidence="1 2">
    <name type="scientific">Parascedosporium putredinis</name>
    <dbReference type="NCBI Taxonomy" id="1442378"/>
    <lineage>
        <taxon>Eukaryota</taxon>
        <taxon>Fungi</taxon>
        <taxon>Dikarya</taxon>
        <taxon>Ascomycota</taxon>
        <taxon>Pezizomycotina</taxon>
        <taxon>Sordariomycetes</taxon>
        <taxon>Hypocreomycetidae</taxon>
        <taxon>Microascales</taxon>
        <taxon>Microascaceae</taxon>
        <taxon>Parascedosporium</taxon>
    </lineage>
</organism>
<accession>A0A9P1GXF2</accession>
<gene>
    <name evidence="1" type="ORF">PPNO1_LOCUS1870</name>
</gene>
<dbReference type="Gene3D" id="3.40.50.720">
    <property type="entry name" value="NAD(P)-binding Rossmann-like Domain"/>
    <property type="match status" value="1"/>
</dbReference>
<dbReference type="SUPFAM" id="SSF51735">
    <property type="entry name" value="NAD(P)-binding Rossmann-fold domains"/>
    <property type="match status" value="1"/>
</dbReference>
<dbReference type="Proteomes" id="UP000838763">
    <property type="component" value="Unassembled WGS sequence"/>
</dbReference>
<name>A0A9P1GXF2_9PEZI</name>
<dbReference type="EMBL" id="CALLCH030000003">
    <property type="protein sequence ID" value="CAI4212101.1"/>
    <property type="molecule type" value="Genomic_DNA"/>
</dbReference>
<proteinExistence type="predicted"/>